<keyword evidence="2 5" id="KW-0812">Transmembrane</keyword>
<dbReference type="RefSeq" id="WP_410031267.1">
    <property type="nucleotide sequence ID" value="NZ_JBGMEI010000006.1"/>
</dbReference>
<comment type="subcellular location">
    <subcellularLocation>
        <location evidence="1">Membrane</location>
        <topology evidence="1">Multi-pass membrane protein</topology>
    </subcellularLocation>
</comment>
<evidence type="ECO:0000256" key="1">
    <source>
        <dbReference type="ARBA" id="ARBA00004141"/>
    </source>
</evidence>
<evidence type="ECO:0000313" key="7">
    <source>
        <dbReference type="Proteomes" id="UP001637996"/>
    </source>
</evidence>
<comment type="caution">
    <text evidence="6">The sequence shown here is derived from an EMBL/GenBank/DDBJ whole genome shotgun (WGS) entry which is preliminary data.</text>
</comment>
<evidence type="ECO:0000256" key="5">
    <source>
        <dbReference type="SAM" id="Phobius"/>
    </source>
</evidence>
<proteinExistence type="predicted"/>
<organism evidence="6 7">
    <name type="scientific">Anaerococcus martiniensis</name>
    <dbReference type="NCBI Taxonomy" id="3115615"/>
    <lineage>
        <taxon>Bacteria</taxon>
        <taxon>Bacillati</taxon>
        <taxon>Bacillota</taxon>
        <taxon>Tissierellia</taxon>
        <taxon>Tissierellales</taxon>
        <taxon>Peptoniphilaceae</taxon>
        <taxon>Anaerococcus</taxon>
    </lineage>
</organism>
<evidence type="ECO:0000313" key="6">
    <source>
        <dbReference type="EMBL" id="MFO3665566.1"/>
    </source>
</evidence>
<feature type="transmembrane region" description="Helical" evidence="5">
    <location>
        <begin position="6"/>
        <end position="22"/>
    </location>
</feature>
<dbReference type="Proteomes" id="UP001637996">
    <property type="component" value="Unassembled WGS sequence"/>
</dbReference>
<accession>A0ABW9M9Z3</accession>
<keyword evidence="4 5" id="KW-0472">Membrane</keyword>
<evidence type="ECO:0000256" key="4">
    <source>
        <dbReference type="ARBA" id="ARBA00023136"/>
    </source>
</evidence>
<gene>
    <name evidence="6" type="ORF">ACCQ41_04830</name>
</gene>
<name>A0ABW9M9Z3_9FIRM</name>
<sequence length="233" mass="24446">MFSNSYFGIVLSFVVFQLAKKFTNKIHNGILRSIFNPLLISIIVISIILSAASISYKDYNQGGSLVSFFIGPATVALMVSLYDNIDILKKNFAAIIIGIFVGSFVSMIVTVLLSKVMGVDDMIIITMLPESVTTAIAVGLAEEYGGIAALAAIAVIIRGIVGIIIAPIIIKVFKIYNPVAQGIGLGTAAHALGTTKARDMGNVQGAMAGLSIAVAGIVTVILMPVMVLILNAI</sequence>
<dbReference type="EMBL" id="JBGMEI010000006">
    <property type="protein sequence ID" value="MFO3665566.1"/>
    <property type="molecule type" value="Genomic_DNA"/>
</dbReference>
<dbReference type="PANTHER" id="PTHR30249">
    <property type="entry name" value="PUTATIVE SEROTONIN TRANSPORTER"/>
    <property type="match status" value="1"/>
</dbReference>
<dbReference type="InterPro" id="IPR007300">
    <property type="entry name" value="CidB/LrgB"/>
</dbReference>
<protein>
    <submittedName>
        <fullName evidence="6">LrgB family protein</fullName>
    </submittedName>
</protein>
<feature type="transmembrane region" description="Helical" evidence="5">
    <location>
        <begin position="94"/>
        <end position="116"/>
    </location>
</feature>
<feature type="transmembrane region" description="Helical" evidence="5">
    <location>
        <begin position="62"/>
        <end position="82"/>
    </location>
</feature>
<reference evidence="6 7" key="1">
    <citation type="journal article" date="2025" name="Anaerobe">
        <title>Description of Anaerococcus kampingiae sp. nov., Anaerococcus groningensis sp. nov., Anaerococcus martiniensis sp. nov., and Anaerococcus cruorum sp. nov., isolated from human clinical specimens.</title>
        <authorList>
            <person name="Boiten K.E."/>
            <person name="Meijer J."/>
            <person name="van Wezel E.M."/>
            <person name="Veloo A.C.M."/>
        </authorList>
    </citation>
    <scope>NUCLEOTIDE SEQUENCE [LARGE SCALE GENOMIC DNA]</scope>
    <source>
        <strain evidence="6 7">ENR0831</strain>
    </source>
</reference>
<dbReference type="PANTHER" id="PTHR30249:SF0">
    <property type="entry name" value="PLASTIDAL GLYCOLATE_GLYCERATE TRANSLOCATOR 1, CHLOROPLASTIC"/>
    <property type="match status" value="1"/>
</dbReference>
<evidence type="ECO:0000256" key="2">
    <source>
        <dbReference type="ARBA" id="ARBA00022692"/>
    </source>
</evidence>
<keyword evidence="3 5" id="KW-1133">Transmembrane helix</keyword>
<feature type="transmembrane region" description="Helical" evidence="5">
    <location>
        <begin position="147"/>
        <end position="170"/>
    </location>
</feature>
<keyword evidence="7" id="KW-1185">Reference proteome</keyword>
<dbReference type="Pfam" id="PF04172">
    <property type="entry name" value="LrgB"/>
    <property type="match status" value="1"/>
</dbReference>
<evidence type="ECO:0000256" key="3">
    <source>
        <dbReference type="ARBA" id="ARBA00022989"/>
    </source>
</evidence>
<feature type="transmembrane region" description="Helical" evidence="5">
    <location>
        <begin position="34"/>
        <end position="56"/>
    </location>
</feature>
<feature type="transmembrane region" description="Helical" evidence="5">
    <location>
        <begin position="206"/>
        <end position="230"/>
    </location>
</feature>